<evidence type="ECO:0000259" key="2">
    <source>
        <dbReference type="Pfam" id="PF10354"/>
    </source>
</evidence>
<feature type="domain" description="25S rRNA (uridine-N(3))-methyltransferase BMT5-like" evidence="2">
    <location>
        <begin position="31"/>
        <end position="188"/>
    </location>
</feature>
<dbReference type="GO" id="GO:0070475">
    <property type="term" value="P:rRNA base methylation"/>
    <property type="evidence" value="ECO:0007669"/>
    <property type="project" value="InterPro"/>
</dbReference>
<accession>A0A0G4H3R5</accession>
<proteinExistence type="predicted"/>
<feature type="compositionally biased region" description="Basic and acidic residues" evidence="1">
    <location>
        <begin position="274"/>
        <end position="293"/>
    </location>
</feature>
<evidence type="ECO:0000256" key="1">
    <source>
        <dbReference type="SAM" id="MobiDB-lite"/>
    </source>
</evidence>
<dbReference type="STRING" id="1169540.A0A0G4H3R5"/>
<dbReference type="InParanoid" id="A0A0G4H3R5"/>
<feature type="compositionally biased region" description="Basic residues" evidence="1">
    <location>
        <begin position="294"/>
        <end position="307"/>
    </location>
</feature>
<feature type="compositionally biased region" description="Low complexity" evidence="1">
    <location>
        <begin position="214"/>
        <end position="224"/>
    </location>
</feature>
<dbReference type="OMA" id="EKNIDHW"/>
<evidence type="ECO:0000313" key="3">
    <source>
        <dbReference type="EMBL" id="CEM38365.1"/>
    </source>
</evidence>
<dbReference type="AlphaFoldDB" id="A0A0G4H3R5"/>
<sequence>MYKRVPMMNKLESTADSFVADVQYRRDHKTLFLGDKNITFAVALMRALPSVKLVVGMSCPADKVDGGGVECLEGGGAVVLTSVDHLRLQNHFRSLDRVMLNFPLARDVEPPAHLHEEGKQLPMNLNYRLRLWLPQFFRQAATVLKGGGELHLRLSEKNIDHWWLSDDQHTAGLQLRDRVDFGPALPVYEEHGYESRGEPRRKLSTLVYVKSAPSTTTTSTTSSSEARDKAARESPLRTRKKGDSFDAYAGAADSHGGGGVRGRGRGKPYGAGRGRAERGEKEGESERESDGRPTRGRRRKRTLAMSE</sequence>
<name>A0A0G4H3R5_VITBC</name>
<organism evidence="3 4">
    <name type="scientific">Vitrella brassicaformis (strain CCMP3155)</name>
    <dbReference type="NCBI Taxonomy" id="1169540"/>
    <lineage>
        <taxon>Eukaryota</taxon>
        <taxon>Sar</taxon>
        <taxon>Alveolata</taxon>
        <taxon>Colpodellida</taxon>
        <taxon>Vitrellaceae</taxon>
        <taxon>Vitrella</taxon>
    </lineage>
</organism>
<dbReference type="EMBL" id="CDMY01000982">
    <property type="protein sequence ID" value="CEM38365.1"/>
    <property type="molecule type" value="Genomic_DNA"/>
</dbReference>
<feature type="compositionally biased region" description="Basic and acidic residues" evidence="1">
    <location>
        <begin position="225"/>
        <end position="244"/>
    </location>
</feature>
<feature type="compositionally biased region" description="Gly residues" evidence="1">
    <location>
        <begin position="255"/>
        <end position="273"/>
    </location>
</feature>
<dbReference type="Proteomes" id="UP000041254">
    <property type="component" value="Unassembled WGS sequence"/>
</dbReference>
<feature type="region of interest" description="Disordered" evidence="1">
    <location>
        <begin position="207"/>
        <end position="307"/>
    </location>
</feature>
<protein>
    <recommendedName>
        <fullName evidence="2">25S rRNA (uridine-N(3))-methyltransferase BMT5-like domain-containing protein</fullName>
    </recommendedName>
</protein>
<evidence type="ECO:0000313" key="4">
    <source>
        <dbReference type="Proteomes" id="UP000041254"/>
    </source>
</evidence>
<dbReference type="Pfam" id="PF10354">
    <property type="entry name" value="BMT5-like"/>
    <property type="match status" value="1"/>
</dbReference>
<dbReference type="VEuPathDB" id="CryptoDB:Vbra_6539"/>
<dbReference type="PhylomeDB" id="A0A0G4H3R5"/>
<gene>
    <name evidence="3" type="ORF">Vbra_6539</name>
</gene>
<dbReference type="GO" id="GO:0070042">
    <property type="term" value="F:rRNA (uridine-N3-)-methyltransferase activity"/>
    <property type="evidence" value="ECO:0007669"/>
    <property type="project" value="InterPro"/>
</dbReference>
<dbReference type="OrthoDB" id="273345at2759"/>
<keyword evidence="4" id="KW-1185">Reference proteome</keyword>
<dbReference type="InterPro" id="IPR019446">
    <property type="entry name" value="BMT5-like"/>
</dbReference>
<reference evidence="3 4" key="1">
    <citation type="submission" date="2014-11" db="EMBL/GenBank/DDBJ databases">
        <authorList>
            <person name="Zhu J."/>
            <person name="Qi W."/>
            <person name="Song R."/>
        </authorList>
    </citation>
    <scope>NUCLEOTIDE SEQUENCE [LARGE SCALE GENOMIC DNA]</scope>
</reference>